<accession>A0A448IJK0</accession>
<dbReference type="Gene3D" id="1.10.10.2840">
    <property type="entry name" value="PucR C-terminal helix-turn-helix domain"/>
    <property type="match status" value="1"/>
</dbReference>
<dbReference type="PANTHER" id="PTHR33744">
    <property type="entry name" value="CARBOHYDRATE DIACID REGULATOR"/>
    <property type="match status" value="1"/>
</dbReference>
<dbReference type="KEGG" id="mauu:NCTC10437_01558"/>
<evidence type="ECO:0000259" key="1">
    <source>
        <dbReference type="Pfam" id="PF13556"/>
    </source>
</evidence>
<dbReference type="InterPro" id="IPR025751">
    <property type="entry name" value="RsbRD_N_dom"/>
</dbReference>
<evidence type="ECO:0000313" key="3">
    <source>
        <dbReference type="EMBL" id="VEG52639.1"/>
    </source>
</evidence>
<proteinExistence type="predicted"/>
<dbReference type="InterPro" id="IPR042070">
    <property type="entry name" value="PucR_C-HTH_sf"/>
</dbReference>
<dbReference type="AlphaFoldDB" id="A0A448IJK0"/>
<dbReference type="EMBL" id="LR134356">
    <property type="protein sequence ID" value="VEG52639.1"/>
    <property type="molecule type" value="Genomic_DNA"/>
</dbReference>
<evidence type="ECO:0000313" key="4">
    <source>
        <dbReference type="Proteomes" id="UP000279306"/>
    </source>
</evidence>
<dbReference type="InterPro" id="IPR025736">
    <property type="entry name" value="PucR_C-HTH_dom"/>
</dbReference>
<dbReference type="InterPro" id="IPR051448">
    <property type="entry name" value="CdaR-like_regulators"/>
</dbReference>
<dbReference type="RefSeq" id="WP_157866276.1">
    <property type="nucleotide sequence ID" value="NZ_CVQQ01000001.1"/>
</dbReference>
<dbReference type="Pfam" id="PF13556">
    <property type="entry name" value="HTH_30"/>
    <property type="match status" value="1"/>
</dbReference>
<evidence type="ECO:0000259" key="2">
    <source>
        <dbReference type="Pfam" id="PF14361"/>
    </source>
</evidence>
<name>A0A448IJK0_MYCAU</name>
<keyword evidence="4" id="KW-1185">Reference proteome</keyword>
<gene>
    <name evidence="3" type="ORF">NCTC10437_01558</name>
</gene>
<dbReference type="Proteomes" id="UP000279306">
    <property type="component" value="Chromosome"/>
</dbReference>
<reference evidence="3 4" key="1">
    <citation type="submission" date="2018-12" db="EMBL/GenBank/DDBJ databases">
        <authorList>
            <consortium name="Pathogen Informatics"/>
        </authorList>
    </citation>
    <scope>NUCLEOTIDE SEQUENCE [LARGE SCALE GENOMIC DNA]</scope>
    <source>
        <strain evidence="3 4">NCTC10437</strain>
    </source>
</reference>
<sequence>MQKSVLSVLIGIRRGSAVDASMGDADVEIMGVCARTGIELTSVFTAIRRGQGVMVERLMQQCRALVDIGEQYPQYQLISELSFAHVDALATQFAQLYEDERQRWLNDPLAGRVALVNRILAGDDAALAGCSTTLRFEVRYRHHLAVCAWSDRASSIAPSDLEVAALDYLRHNGAAQTLVLHDPNSTLTVWGNARGALSEPLTDLDCREGVYLAVGSPGADVAGFRTTARDARQAAFLAREFPALQRDTAVHFSDVSLISLLSTDSEAAKQFVERELGSLAQQDDATDRLRETLAAYLDCHSPLMVAQQLFIARNTVAYRLRRATEHLGRPIDVRQPELRVALLLARALRSTSAD</sequence>
<feature type="domain" description="RsbT co-antagonist protein RsbRD N-terminal" evidence="2">
    <location>
        <begin position="17"/>
        <end position="106"/>
    </location>
</feature>
<organism evidence="3 4">
    <name type="scientific">Mycolicibacterium aurum</name>
    <name type="common">Mycobacterium aurum</name>
    <dbReference type="NCBI Taxonomy" id="1791"/>
    <lineage>
        <taxon>Bacteria</taxon>
        <taxon>Bacillati</taxon>
        <taxon>Actinomycetota</taxon>
        <taxon>Actinomycetes</taxon>
        <taxon>Mycobacteriales</taxon>
        <taxon>Mycobacteriaceae</taxon>
        <taxon>Mycolicibacterium</taxon>
    </lineage>
</organism>
<dbReference type="STRING" id="1791.GCA_001049355_00511"/>
<protein>
    <submittedName>
        <fullName evidence="3">Regulator of polyketide synthase expression</fullName>
    </submittedName>
</protein>
<feature type="domain" description="PucR C-terminal helix-turn-helix" evidence="1">
    <location>
        <begin position="289"/>
        <end position="345"/>
    </location>
</feature>
<dbReference type="Pfam" id="PF14361">
    <property type="entry name" value="RsbRD_N"/>
    <property type="match status" value="1"/>
</dbReference>
<dbReference type="PANTHER" id="PTHR33744:SF1">
    <property type="entry name" value="DNA-BINDING TRANSCRIPTIONAL ACTIVATOR ADER"/>
    <property type="match status" value="1"/>
</dbReference>